<dbReference type="AlphaFoldDB" id="A0A3J6ARV4"/>
<organism evidence="1">
    <name type="scientific">Salmonella enterica</name>
    <name type="common">Salmonella choleraesuis</name>
    <dbReference type="NCBI Taxonomy" id="28901"/>
    <lineage>
        <taxon>Bacteria</taxon>
        <taxon>Pseudomonadati</taxon>
        <taxon>Pseudomonadota</taxon>
        <taxon>Gammaproteobacteria</taxon>
        <taxon>Enterobacterales</taxon>
        <taxon>Enterobacteriaceae</taxon>
        <taxon>Salmonella</taxon>
    </lineage>
</organism>
<dbReference type="Proteomes" id="UP000885336">
    <property type="component" value="Unassembled WGS sequence"/>
</dbReference>
<dbReference type="EMBL" id="RNKS01000085">
    <property type="protein sequence ID" value="MGD31666.1"/>
    <property type="molecule type" value="Genomic_DNA"/>
</dbReference>
<name>A0A3J6ARV4_SALER</name>
<evidence type="ECO:0000313" key="1">
    <source>
        <dbReference type="EMBL" id="MGD31666.1"/>
    </source>
</evidence>
<sequence length="126" mass="14050">MQILPSLRHGAASSHPSPVAVWQTLLSHLLNQHYGLTLNDTPFGNDGVIEQHIDAGISLCDALNFIVEKYDLVRTDRPGFSITVQSPLITRIDILRARKACGLMTRNSYRAVTDITTGRYHQELKP</sequence>
<reference evidence="1" key="1">
    <citation type="submission" date="2018-11" db="EMBL/GenBank/DDBJ databases">
        <authorList>
            <consortium name="PulseNet: The National Subtyping Network for Foodborne Disease Surveillance"/>
            <person name="Tarr C.L."/>
            <person name="Trees E."/>
            <person name="Katz L.S."/>
            <person name="Carleton-Romer H.A."/>
            <person name="Stroika S."/>
            <person name="Kucerova Z."/>
            <person name="Roache K.F."/>
            <person name="Sabol A.L."/>
            <person name="Besser J."/>
            <person name="Gerner-Smidt P."/>
        </authorList>
    </citation>
    <scope>NUCLEOTIDE SEQUENCE [LARGE SCALE GENOMIC DNA]</scope>
    <source>
        <strain evidence="1">PNUSAS058450</strain>
    </source>
</reference>
<accession>A0A3J6ARV4</accession>
<gene>
    <name evidence="1" type="ORF">EE393_22565</name>
</gene>
<dbReference type="InterPro" id="IPR009610">
    <property type="entry name" value="CbtA_toxin"/>
</dbReference>
<comment type="caution">
    <text evidence="1">The sequence shown here is derived from an EMBL/GenBank/DDBJ whole genome shotgun (WGS) entry which is preliminary data.</text>
</comment>
<dbReference type="Pfam" id="PF06755">
    <property type="entry name" value="CbtA_toxin"/>
    <property type="match status" value="1"/>
</dbReference>
<proteinExistence type="predicted"/>
<protein>
    <submittedName>
        <fullName evidence="1">Toxin CbtA</fullName>
    </submittedName>
</protein>